<sequence length="375" mass="41781">MTASRDADAPSMDGASADFAEIAPPLPSPTMLSPTQVQSGPPIEPLVRIVIYDPAQWETFVDEWVSSLKTKYHKVLRYTGANDRGIDVAGFEDKNYLQGVWDNYQCKHYRDAITPGTAWPEIGKMLWYSFRGEFAPPRAYYFVAPRGTGTTLTQYLTNSPALKAALIEAWPKAVADKITATQLIKLEGKFAEYVDAFDFSIFQPVSPREIIEQHRTTQYFIARFGGGLPPRPVVGAPPSDLAEHESVYVARLLAAYADHTKTEVPGLAALKAWKPLEDHFKRQRECFYHAEALRVFVRDKVEPGTFEGLQDEIYHGVADTADGDHADGFERVKAVTQAAQDVLLDAHPLGGSALVKDKRGICHQLANEDRLKWTK</sequence>
<name>A0A841PUG2_9HYPH</name>
<protein>
    <recommendedName>
        <fullName evidence="1">ABC-three component systems C-terminal domain-containing protein</fullName>
    </recommendedName>
</protein>
<dbReference type="AlphaFoldDB" id="A0A841PUG2"/>
<dbReference type="InterPro" id="IPR046914">
    <property type="entry name" value="ABC-3C_CTD6"/>
</dbReference>
<evidence type="ECO:0000313" key="2">
    <source>
        <dbReference type="EMBL" id="MBB6413799.1"/>
    </source>
</evidence>
<dbReference type="EMBL" id="JACHEF010000010">
    <property type="protein sequence ID" value="MBB6413799.1"/>
    <property type="molecule type" value="Genomic_DNA"/>
</dbReference>
<proteinExistence type="predicted"/>
<comment type="caution">
    <text evidence="2">The sequence shown here is derived from an EMBL/GenBank/DDBJ whole genome shotgun (WGS) entry which is preliminary data.</text>
</comment>
<organism evidence="2 3">
    <name type="scientific">Mesorhizobium sangaii</name>
    <dbReference type="NCBI Taxonomy" id="505389"/>
    <lineage>
        <taxon>Bacteria</taxon>
        <taxon>Pseudomonadati</taxon>
        <taxon>Pseudomonadota</taxon>
        <taxon>Alphaproteobacteria</taxon>
        <taxon>Hyphomicrobiales</taxon>
        <taxon>Phyllobacteriaceae</taxon>
        <taxon>Mesorhizobium</taxon>
    </lineage>
</organism>
<dbReference type="Proteomes" id="UP000556329">
    <property type="component" value="Unassembled WGS sequence"/>
</dbReference>
<evidence type="ECO:0000259" key="1">
    <source>
        <dbReference type="Pfam" id="PF20282"/>
    </source>
</evidence>
<feature type="domain" description="ABC-three component systems C-terminal" evidence="1">
    <location>
        <begin position="245"/>
        <end position="373"/>
    </location>
</feature>
<evidence type="ECO:0000313" key="3">
    <source>
        <dbReference type="Proteomes" id="UP000556329"/>
    </source>
</evidence>
<gene>
    <name evidence="2" type="ORF">HNQ71_006508</name>
</gene>
<keyword evidence="3" id="KW-1185">Reference proteome</keyword>
<dbReference type="RefSeq" id="WP_246462225.1">
    <property type="nucleotide sequence ID" value="NZ_JACHEF010000010.1"/>
</dbReference>
<dbReference type="Pfam" id="PF20282">
    <property type="entry name" value="CTD6"/>
    <property type="match status" value="1"/>
</dbReference>
<reference evidence="2 3" key="1">
    <citation type="submission" date="2020-08" db="EMBL/GenBank/DDBJ databases">
        <title>Genomic Encyclopedia of Type Strains, Phase IV (KMG-IV): sequencing the most valuable type-strain genomes for metagenomic binning, comparative biology and taxonomic classification.</title>
        <authorList>
            <person name="Goeker M."/>
        </authorList>
    </citation>
    <scope>NUCLEOTIDE SEQUENCE [LARGE SCALE GENOMIC DNA]</scope>
    <source>
        <strain evidence="2 3">DSM 100039</strain>
    </source>
</reference>
<accession>A0A841PUG2</accession>